<sequence>MDYGWMSHALLWLIGLMSVGSALAAFGALFALGRENYRKD</sequence>
<dbReference type="EMBL" id="RCDB01000002">
    <property type="protein sequence ID" value="RLK48979.1"/>
    <property type="molecule type" value="Genomic_DNA"/>
</dbReference>
<gene>
    <name evidence="2" type="ORF">C7474_1109</name>
</gene>
<evidence type="ECO:0000256" key="1">
    <source>
        <dbReference type="SAM" id="Phobius"/>
    </source>
</evidence>
<evidence type="ECO:0000313" key="3">
    <source>
        <dbReference type="Proteomes" id="UP000273158"/>
    </source>
</evidence>
<reference evidence="2 3" key="1">
    <citation type="journal article" date="2015" name="Stand. Genomic Sci.">
        <title>Genomic Encyclopedia of Bacterial and Archaeal Type Strains, Phase III: the genomes of soil and plant-associated and newly described type strains.</title>
        <authorList>
            <person name="Whitman W.B."/>
            <person name="Woyke T."/>
            <person name="Klenk H.P."/>
            <person name="Zhou Y."/>
            <person name="Lilburn T.G."/>
            <person name="Beck B.J."/>
            <person name="De Vos P."/>
            <person name="Vandamme P."/>
            <person name="Eisen J.A."/>
            <person name="Garrity G."/>
            <person name="Hugenholtz P."/>
            <person name="Kyrpides N.C."/>
        </authorList>
    </citation>
    <scope>NUCLEOTIDE SEQUENCE [LARGE SCALE GENOMIC DNA]</scope>
    <source>
        <strain evidence="2 3">S2T63</strain>
    </source>
</reference>
<comment type="caution">
    <text evidence="2">The sequence shown here is derived from an EMBL/GenBank/DDBJ whole genome shotgun (WGS) entry which is preliminary data.</text>
</comment>
<organism evidence="2 3">
    <name type="scientific">Microbacterium telephonicum</name>
    <dbReference type="NCBI Taxonomy" id="1714841"/>
    <lineage>
        <taxon>Bacteria</taxon>
        <taxon>Bacillati</taxon>
        <taxon>Actinomycetota</taxon>
        <taxon>Actinomycetes</taxon>
        <taxon>Micrococcales</taxon>
        <taxon>Microbacteriaceae</taxon>
        <taxon>Microbacterium</taxon>
    </lineage>
</organism>
<dbReference type="RefSeq" id="WP_277870589.1">
    <property type="nucleotide sequence ID" value="NZ_RCDB01000002.1"/>
</dbReference>
<dbReference type="Proteomes" id="UP000273158">
    <property type="component" value="Unassembled WGS sequence"/>
</dbReference>
<keyword evidence="3" id="KW-1185">Reference proteome</keyword>
<protein>
    <submittedName>
        <fullName evidence="2">Uncharacterized protein</fullName>
    </submittedName>
</protein>
<evidence type="ECO:0000313" key="2">
    <source>
        <dbReference type="EMBL" id="RLK48979.1"/>
    </source>
</evidence>
<feature type="transmembrane region" description="Helical" evidence="1">
    <location>
        <begin position="12"/>
        <end position="32"/>
    </location>
</feature>
<name>A0A498C1G3_9MICO</name>
<keyword evidence="1" id="KW-0472">Membrane</keyword>
<accession>A0A498C1G3</accession>
<proteinExistence type="predicted"/>
<keyword evidence="1" id="KW-0812">Transmembrane</keyword>
<dbReference type="AlphaFoldDB" id="A0A498C1G3"/>
<keyword evidence="1" id="KW-1133">Transmembrane helix</keyword>